<evidence type="ECO:0000313" key="3">
    <source>
        <dbReference type="Proteomes" id="UP001442494"/>
    </source>
</evidence>
<dbReference type="EMBL" id="JAMPKK010000059">
    <property type="protein sequence ID" value="MEP0867130.1"/>
    <property type="molecule type" value="Genomic_DNA"/>
</dbReference>
<name>A0ABV0JUI8_9CYAN</name>
<keyword evidence="1" id="KW-0472">Membrane</keyword>
<keyword evidence="1" id="KW-0812">Transmembrane</keyword>
<gene>
    <name evidence="2" type="ORF">NDI37_22010</name>
</gene>
<keyword evidence="1" id="KW-1133">Transmembrane helix</keyword>
<organism evidence="2 3">
    <name type="scientific">Funiculus sociatus GB2-A5</name>
    <dbReference type="NCBI Taxonomy" id="2933946"/>
    <lineage>
        <taxon>Bacteria</taxon>
        <taxon>Bacillati</taxon>
        <taxon>Cyanobacteriota</taxon>
        <taxon>Cyanophyceae</taxon>
        <taxon>Coleofasciculales</taxon>
        <taxon>Coleofasciculaceae</taxon>
        <taxon>Funiculus</taxon>
    </lineage>
</organism>
<reference evidence="2 3" key="1">
    <citation type="submission" date="2022-04" db="EMBL/GenBank/DDBJ databases">
        <title>Positive selection, recombination, and allopatry shape intraspecific diversity of widespread and dominant cyanobacteria.</title>
        <authorList>
            <person name="Wei J."/>
            <person name="Shu W."/>
            <person name="Hu C."/>
        </authorList>
    </citation>
    <scope>NUCLEOTIDE SEQUENCE [LARGE SCALE GENOMIC DNA]</scope>
    <source>
        <strain evidence="2 3">GB2-A5</strain>
    </source>
</reference>
<accession>A0ABV0JUI8</accession>
<comment type="caution">
    <text evidence="2">The sequence shown here is derived from an EMBL/GenBank/DDBJ whole genome shotgun (WGS) entry which is preliminary data.</text>
</comment>
<dbReference type="RefSeq" id="WP_190417186.1">
    <property type="nucleotide sequence ID" value="NZ_JAMPKK010000059.1"/>
</dbReference>
<feature type="transmembrane region" description="Helical" evidence="1">
    <location>
        <begin position="139"/>
        <end position="160"/>
    </location>
</feature>
<proteinExistence type="predicted"/>
<protein>
    <submittedName>
        <fullName evidence="2">Uncharacterized protein</fullName>
    </submittedName>
</protein>
<evidence type="ECO:0000313" key="2">
    <source>
        <dbReference type="EMBL" id="MEP0867130.1"/>
    </source>
</evidence>
<evidence type="ECO:0000256" key="1">
    <source>
        <dbReference type="SAM" id="Phobius"/>
    </source>
</evidence>
<sequence length="163" mass="18774">MNSDEFCDRYLPDDWCERDLQLLIQKRLRRFGLLAAPDEVRIKTPTATRRIDLATWLCNYEVKKWLTRENIFHAVAQTELYNHYGPKLLWIIPKRRVVVGLAPSDPYDYEAARKVAEDFRAMGIKIVFINETAFHSPELPASLGMAILAVAISFLTAYLITAS</sequence>
<keyword evidence="3" id="KW-1185">Reference proteome</keyword>
<dbReference type="Proteomes" id="UP001442494">
    <property type="component" value="Unassembled WGS sequence"/>
</dbReference>